<feature type="domain" description="DUF6876" evidence="1">
    <location>
        <begin position="5"/>
        <end position="131"/>
    </location>
</feature>
<dbReference type="OrthoDB" id="1255124at2"/>
<organism evidence="2 3">
    <name type="scientific">Roseimaritima multifibrata</name>
    <dbReference type="NCBI Taxonomy" id="1930274"/>
    <lineage>
        <taxon>Bacteria</taxon>
        <taxon>Pseudomonadati</taxon>
        <taxon>Planctomycetota</taxon>
        <taxon>Planctomycetia</taxon>
        <taxon>Pirellulales</taxon>
        <taxon>Pirellulaceae</taxon>
        <taxon>Roseimaritima</taxon>
    </lineage>
</organism>
<proteinExistence type="predicted"/>
<protein>
    <recommendedName>
        <fullName evidence="1">DUF6876 domain-containing protein</fullName>
    </recommendedName>
</protein>
<dbReference type="InterPro" id="IPR049241">
    <property type="entry name" value="DUF6876"/>
</dbReference>
<dbReference type="RefSeq" id="WP_145350729.1">
    <property type="nucleotide sequence ID" value="NZ_CP036262.1"/>
</dbReference>
<gene>
    <name evidence="2" type="ORF">FF011L_12260</name>
</gene>
<evidence type="ECO:0000259" key="1">
    <source>
        <dbReference type="Pfam" id="PF21781"/>
    </source>
</evidence>
<reference evidence="2 3" key="1">
    <citation type="submission" date="2019-02" db="EMBL/GenBank/DDBJ databases">
        <title>Deep-cultivation of Planctomycetes and their phenomic and genomic characterization uncovers novel biology.</title>
        <authorList>
            <person name="Wiegand S."/>
            <person name="Jogler M."/>
            <person name="Boedeker C."/>
            <person name="Pinto D."/>
            <person name="Vollmers J."/>
            <person name="Rivas-Marin E."/>
            <person name="Kohn T."/>
            <person name="Peeters S.H."/>
            <person name="Heuer A."/>
            <person name="Rast P."/>
            <person name="Oberbeckmann S."/>
            <person name="Bunk B."/>
            <person name="Jeske O."/>
            <person name="Meyerdierks A."/>
            <person name="Storesund J.E."/>
            <person name="Kallscheuer N."/>
            <person name="Luecker S."/>
            <person name="Lage O.M."/>
            <person name="Pohl T."/>
            <person name="Merkel B.J."/>
            <person name="Hornburger P."/>
            <person name="Mueller R.-W."/>
            <person name="Bruemmer F."/>
            <person name="Labrenz M."/>
            <person name="Spormann A.M."/>
            <person name="Op den Camp H."/>
            <person name="Overmann J."/>
            <person name="Amann R."/>
            <person name="Jetten M.S.M."/>
            <person name="Mascher T."/>
            <person name="Medema M.H."/>
            <person name="Devos D.P."/>
            <person name="Kaster A.-K."/>
            <person name="Ovreas L."/>
            <person name="Rohde M."/>
            <person name="Galperin M.Y."/>
            <person name="Jogler C."/>
        </authorList>
    </citation>
    <scope>NUCLEOTIDE SEQUENCE [LARGE SCALE GENOMIC DNA]</scope>
    <source>
        <strain evidence="2 3">FF011L</strain>
    </source>
</reference>
<evidence type="ECO:0000313" key="2">
    <source>
        <dbReference type="EMBL" id="QDS92483.1"/>
    </source>
</evidence>
<dbReference type="EMBL" id="CP036262">
    <property type="protein sequence ID" value="QDS92483.1"/>
    <property type="molecule type" value="Genomic_DNA"/>
</dbReference>
<name>A0A517MC71_9BACT</name>
<dbReference type="Pfam" id="PF21781">
    <property type="entry name" value="DUF6876"/>
    <property type="match status" value="1"/>
</dbReference>
<sequence length="131" mass="15281">MTQLTYSQLQHFTGDLERYRHSFNRRVIYTLGVQHVAERGEAYWLIDAIASWIGSKSFRQAALKDSRIEEMHFWTLQRTEGTAATLFAKADSPDAPFITQEIEFTDFPLPKIDIWAAFDGEHWTLYLPSEH</sequence>
<keyword evidence="3" id="KW-1185">Reference proteome</keyword>
<dbReference type="KEGG" id="rml:FF011L_12260"/>
<dbReference type="Proteomes" id="UP000320672">
    <property type="component" value="Chromosome"/>
</dbReference>
<accession>A0A517MC71</accession>
<evidence type="ECO:0000313" key="3">
    <source>
        <dbReference type="Proteomes" id="UP000320672"/>
    </source>
</evidence>
<dbReference type="AlphaFoldDB" id="A0A517MC71"/>